<name>A0A2T2PBM9_CORCC</name>
<keyword evidence="4" id="KW-1185">Reference proteome</keyword>
<reference evidence="3 4" key="1">
    <citation type="journal article" date="2018" name="Front. Microbiol.">
        <title>Genome-Wide Analysis of Corynespora cassiicola Leaf Fall Disease Putative Effectors.</title>
        <authorList>
            <person name="Lopez D."/>
            <person name="Ribeiro S."/>
            <person name="Label P."/>
            <person name="Fumanal B."/>
            <person name="Venisse J.S."/>
            <person name="Kohler A."/>
            <person name="de Oliveira R.R."/>
            <person name="Labutti K."/>
            <person name="Lipzen A."/>
            <person name="Lail K."/>
            <person name="Bauer D."/>
            <person name="Ohm R.A."/>
            <person name="Barry K.W."/>
            <person name="Spatafora J."/>
            <person name="Grigoriev I.V."/>
            <person name="Martin F.M."/>
            <person name="Pujade-Renaud V."/>
        </authorList>
    </citation>
    <scope>NUCLEOTIDE SEQUENCE [LARGE SCALE GENOMIC DNA]</scope>
    <source>
        <strain evidence="3 4">Philippines</strain>
    </source>
</reference>
<dbReference type="OrthoDB" id="3797426at2759"/>
<feature type="signal peptide" evidence="2">
    <location>
        <begin position="1"/>
        <end position="22"/>
    </location>
</feature>
<gene>
    <name evidence="3" type="ORF">BS50DRAFT_671324</name>
</gene>
<feature type="compositionally biased region" description="Basic and acidic residues" evidence="1">
    <location>
        <begin position="176"/>
        <end position="188"/>
    </location>
</feature>
<protein>
    <submittedName>
        <fullName evidence="3">Uncharacterized protein</fullName>
    </submittedName>
</protein>
<evidence type="ECO:0000313" key="4">
    <source>
        <dbReference type="Proteomes" id="UP000240883"/>
    </source>
</evidence>
<sequence>MRVSPPLVLSAAISVLSLNILALPSIPSPLPRLLPRDKPLGICSKTNLPTEASYFYGIERYCGMFIKRGPDKYHAMQLGNPLTGTVWLDNYEGGEQIPWVFKASLSREKNYEDFTVTYHLTYDKCIEEFKLLLTDGDVGKQYCVVDGTKDVLFKKGKVAKEFDNADPNPKKNKPKAFVEFESRRRRGD</sequence>
<dbReference type="EMBL" id="KZ678128">
    <property type="protein sequence ID" value="PSN75073.1"/>
    <property type="molecule type" value="Genomic_DNA"/>
</dbReference>
<proteinExistence type="predicted"/>
<evidence type="ECO:0000313" key="3">
    <source>
        <dbReference type="EMBL" id="PSN75073.1"/>
    </source>
</evidence>
<feature type="region of interest" description="Disordered" evidence="1">
    <location>
        <begin position="163"/>
        <end position="188"/>
    </location>
</feature>
<organism evidence="3 4">
    <name type="scientific">Corynespora cassiicola Philippines</name>
    <dbReference type="NCBI Taxonomy" id="1448308"/>
    <lineage>
        <taxon>Eukaryota</taxon>
        <taxon>Fungi</taxon>
        <taxon>Dikarya</taxon>
        <taxon>Ascomycota</taxon>
        <taxon>Pezizomycotina</taxon>
        <taxon>Dothideomycetes</taxon>
        <taxon>Pleosporomycetidae</taxon>
        <taxon>Pleosporales</taxon>
        <taxon>Corynesporascaceae</taxon>
        <taxon>Corynespora</taxon>
    </lineage>
</organism>
<evidence type="ECO:0000256" key="2">
    <source>
        <dbReference type="SAM" id="SignalP"/>
    </source>
</evidence>
<dbReference type="AlphaFoldDB" id="A0A2T2PBM9"/>
<evidence type="ECO:0000256" key="1">
    <source>
        <dbReference type="SAM" id="MobiDB-lite"/>
    </source>
</evidence>
<feature type="chain" id="PRO_5015709412" evidence="2">
    <location>
        <begin position="23"/>
        <end position="188"/>
    </location>
</feature>
<accession>A0A2T2PBM9</accession>
<keyword evidence="2" id="KW-0732">Signal</keyword>
<dbReference type="Proteomes" id="UP000240883">
    <property type="component" value="Unassembled WGS sequence"/>
</dbReference>